<dbReference type="PANTHER" id="PTHR42699:SF1">
    <property type="entry name" value="CYSTATHIONINE GAMMA-SYNTHASE-RELATED"/>
    <property type="match status" value="1"/>
</dbReference>
<evidence type="ECO:0000313" key="5">
    <source>
        <dbReference type="Proteomes" id="UP001430848"/>
    </source>
</evidence>
<proteinExistence type="inferred from homology"/>
<gene>
    <name evidence="4" type="ORF">SLS63_001715</name>
</gene>
<evidence type="ECO:0008006" key="6">
    <source>
        <dbReference type="Google" id="ProtNLM"/>
    </source>
</evidence>
<evidence type="ECO:0000313" key="4">
    <source>
        <dbReference type="EMBL" id="KAK7739372.1"/>
    </source>
</evidence>
<evidence type="ECO:0000256" key="2">
    <source>
        <dbReference type="ARBA" id="ARBA00022898"/>
    </source>
</evidence>
<dbReference type="Proteomes" id="UP001430848">
    <property type="component" value="Unassembled WGS sequence"/>
</dbReference>
<evidence type="ECO:0000256" key="1">
    <source>
        <dbReference type="ARBA" id="ARBA00001933"/>
    </source>
</evidence>
<reference evidence="4 5" key="1">
    <citation type="submission" date="2024-02" db="EMBL/GenBank/DDBJ databases">
        <title>De novo assembly and annotation of 12 fungi associated with fruit tree decline syndrome in Ontario, Canada.</title>
        <authorList>
            <person name="Sulman M."/>
            <person name="Ellouze W."/>
            <person name="Ilyukhin E."/>
        </authorList>
    </citation>
    <scope>NUCLEOTIDE SEQUENCE [LARGE SCALE GENOMIC DNA]</scope>
    <source>
        <strain evidence="4 5">M169</strain>
    </source>
</reference>
<dbReference type="Pfam" id="PF01053">
    <property type="entry name" value="Cys_Met_Meta_PP"/>
    <property type="match status" value="1"/>
</dbReference>
<name>A0ABR1PL14_DIAER</name>
<dbReference type="Gene3D" id="3.90.1150.10">
    <property type="entry name" value="Aspartate Aminotransferase, domain 1"/>
    <property type="match status" value="1"/>
</dbReference>
<protein>
    <recommendedName>
        <fullName evidence="6">Cystathionine gamma-synthase</fullName>
    </recommendedName>
</protein>
<dbReference type="Gene3D" id="3.40.640.10">
    <property type="entry name" value="Type I PLP-dependent aspartate aminotransferase-like (Major domain)"/>
    <property type="match status" value="1"/>
</dbReference>
<comment type="similarity">
    <text evidence="3">Belongs to the trans-sulfuration enzymes family.</text>
</comment>
<dbReference type="EMBL" id="JAKNSF020000004">
    <property type="protein sequence ID" value="KAK7739372.1"/>
    <property type="molecule type" value="Genomic_DNA"/>
</dbReference>
<keyword evidence="5" id="KW-1185">Reference proteome</keyword>
<dbReference type="InterPro" id="IPR015421">
    <property type="entry name" value="PyrdxlP-dep_Trfase_major"/>
</dbReference>
<comment type="caution">
    <text evidence="4">The sequence shown here is derived from an EMBL/GenBank/DDBJ whole genome shotgun (WGS) entry which is preliminary data.</text>
</comment>
<dbReference type="InterPro" id="IPR015422">
    <property type="entry name" value="PyrdxlP-dep_Trfase_small"/>
</dbReference>
<dbReference type="InterPro" id="IPR051750">
    <property type="entry name" value="Trans-sulfuration_enzymes"/>
</dbReference>
<sequence length="554" mass="62018">MSVRAITTEFGHSLPPEGPHTITFNIPGWDTAMRFRDGDMTMFARLRSMYPRFAPFGPIRQLAAAIAQKLALPEMTGLLMYTDPAAFAVQKEHSLSPHRKEHKLSEEDFSFKVVEIHDVRLYCVIYHVAKTKGIIGVWQNTGTGMLTRPAQELLKYVDTDFKEVKWSGDLSDIPTPTYYPESEAHGQLRKRISDLLHRAPLDPEKVKVKPDDVYLYQTGMAAIHRLNEALMNRRSGTILVLGSVFHSTWHLFDETPSGMKHIGDAGSGVIDNIEDYLGALYKDGKMVSYAFVEFPSNPILVSIDLKRLRQIADKYGFPVVVDDTVGSFCNIDILAVTDFLTTSCTKSFSGYADVMAGSVVLNPLSPFYADIKQIMASTFHNEFFAADAEALLENSNNYLARSAILNRNAAALADYFATKAADPDSPVRQVLFPTTSDTRNNYESFMRKPTPDFTPGYGCLLSVEFEDLATARAFYDNLQLHCGPHLGAHLTLALPFNAIANGRTPEEAEYHASRCRHERQVEWDGAGREFRRMANLSPVNSVKVLYDQISFLAR</sequence>
<dbReference type="PANTHER" id="PTHR42699">
    <property type="match status" value="1"/>
</dbReference>
<comment type="cofactor">
    <cofactor evidence="1 3">
        <name>pyridoxal 5'-phosphate</name>
        <dbReference type="ChEBI" id="CHEBI:597326"/>
    </cofactor>
</comment>
<accession>A0ABR1PL14</accession>
<dbReference type="SUPFAM" id="SSF53383">
    <property type="entry name" value="PLP-dependent transferases"/>
    <property type="match status" value="1"/>
</dbReference>
<organism evidence="4 5">
    <name type="scientific">Diaporthe eres</name>
    <name type="common">Phomopsis oblonga</name>
    <dbReference type="NCBI Taxonomy" id="83184"/>
    <lineage>
        <taxon>Eukaryota</taxon>
        <taxon>Fungi</taxon>
        <taxon>Dikarya</taxon>
        <taxon>Ascomycota</taxon>
        <taxon>Pezizomycotina</taxon>
        <taxon>Sordariomycetes</taxon>
        <taxon>Sordariomycetidae</taxon>
        <taxon>Diaporthales</taxon>
        <taxon>Diaporthaceae</taxon>
        <taxon>Diaporthe</taxon>
        <taxon>Diaporthe eres species complex</taxon>
    </lineage>
</organism>
<dbReference type="InterPro" id="IPR000277">
    <property type="entry name" value="Cys/Met-Metab_PyrdxlP-dep_enz"/>
</dbReference>
<dbReference type="InterPro" id="IPR015424">
    <property type="entry name" value="PyrdxlP-dep_Trfase"/>
</dbReference>
<evidence type="ECO:0000256" key="3">
    <source>
        <dbReference type="RuleBase" id="RU362118"/>
    </source>
</evidence>
<keyword evidence="2 3" id="KW-0663">Pyridoxal phosphate</keyword>